<feature type="region of interest" description="Disordered" evidence="1">
    <location>
        <begin position="707"/>
        <end position="727"/>
    </location>
</feature>
<dbReference type="Gene3D" id="3.60.10.10">
    <property type="entry name" value="Endonuclease/exonuclease/phosphatase"/>
    <property type="match status" value="2"/>
</dbReference>
<dbReference type="InterPro" id="IPR036691">
    <property type="entry name" value="Endo/exonu/phosph_ase_sf"/>
</dbReference>
<reference evidence="3" key="1">
    <citation type="journal article" date="2023" name="GigaByte">
        <title>Genome assembly of the bearded iris, Iris pallida Lam.</title>
        <authorList>
            <person name="Bruccoleri R.E."/>
            <person name="Oakeley E.J."/>
            <person name="Faust A.M.E."/>
            <person name="Altorfer M."/>
            <person name="Dessus-Babus S."/>
            <person name="Burckhardt D."/>
            <person name="Oertli M."/>
            <person name="Naumann U."/>
            <person name="Petersen F."/>
            <person name="Wong J."/>
        </authorList>
    </citation>
    <scope>NUCLEOTIDE SEQUENCE</scope>
    <source>
        <strain evidence="3">GSM-AAB239-AS_SAM_17_03QT</strain>
    </source>
</reference>
<name>A0AAX6F2Q1_IRIPA</name>
<dbReference type="InterPro" id="IPR050410">
    <property type="entry name" value="CCR4/nocturin_mRNA_transcr"/>
</dbReference>
<sequence>MSFFPRNYKAVQFSTRSIGSKAAMSSYPRFNFNVRGGNQWRRGFSGRPPHPPEGYGGGFVVGDSRPRAVGDGSYGPQQGYRGTYLGPRSNPQHQHRQQFRPRPADHRNWAFARPPPPPHCERFTVVSYNILADYLAREHRNLYFHVPDHIMDWEWRKKRLLWEFGLWSPDIMCLQEVDRFQDLEEELALQGYAGIWKMRTGNAVDGCAIFWRTNRFQLRHEEHIEFNKLGLRDNVAQICLLESRIQLPAENPSISLPESSGQSNGVNQVLICNIHVLYNPKRGEIKLGQVRVLLERAYAVSKIWNNAPVIICGDFNCTPKSPMYNFISEQKLSLSGVARNQVSGQYSANMYAPQSYVGSGLYRGPQSVYSPPGAQSFEDGSCCKETDDHFKPLNDTEDVDEDSCSDTTISTKYSLVEPSAKESGNTINEQSESFVSTGHIQTDEVSPYPDGLQQSHGRNISPFDHSLSSMPVESHLNTKVHNESIHSIDLDVSFKDLGLSQGFQDSSAKDMNRSKPDEASAAPAMDKELHCYDHISKEDTSSSQPSYVGSILESQSDMLLEKASSTEGYFENKNLDDCGSNVTSFKTDSEASSADVEMSTLKSMEIMADFSQEEMTGTGVCQNTCTILPDSSASDNSIHGVGRTRMEDACTDGDHGHTYSGTDNAQENRTRLEDDRAGMGYTINDLCDSESSDPNFLKELLGTEDASAYSEETASPSYHIQTDSPREGPSYDPYVWTPMEIETASGDAGQTFIEHSIKLRSAYADVEDYAGTKDSSREPLVTSYHRKFMGTVDYIWCSESLQTVKVLDTIPKHVLQRTPGFPTPKWGSDHLALACQFAFASRSKTIG</sequence>
<dbReference type="SUPFAM" id="SSF56219">
    <property type="entry name" value="DNase I-like"/>
    <property type="match status" value="1"/>
</dbReference>
<evidence type="ECO:0000313" key="4">
    <source>
        <dbReference type="Proteomes" id="UP001140949"/>
    </source>
</evidence>
<dbReference type="GO" id="GO:0000175">
    <property type="term" value="F:3'-5'-RNA exonuclease activity"/>
    <property type="evidence" value="ECO:0007669"/>
    <property type="project" value="TreeGrafter"/>
</dbReference>
<evidence type="ECO:0000259" key="2">
    <source>
        <dbReference type="Pfam" id="PF03372"/>
    </source>
</evidence>
<evidence type="ECO:0000313" key="3">
    <source>
        <dbReference type="EMBL" id="KAJ6810594.1"/>
    </source>
</evidence>
<keyword evidence="4" id="KW-1185">Reference proteome</keyword>
<protein>
    <submittedName>
        <fullName evidence="3">Carbon catabolite repressor protein 4-like protein 6</fullName>
    </submittedName>
</protein>
<gene>
    <name evidence="3" type="ORF">M6B38_103695</name>
</gene>
<comment type="caution">
    <text evidence="3">The sequence shown here is derived from an EMBL/GenBank/DDBJ whole genome shotgun (WGS) entry which is preliminary data.</text>
</comment>
<proteinExistence type="predicted"/>
<accession>A0AAX6F2Q1</accession>
<evidence type="ECO:0000256" key="1">
    <source>
        <dbReference type="SAM" id="MobiDB-lite"/>
    </source>
</evidence>
<dbReference type="PANTHER" id="PTHR12121:SF85">
    <property type="entry name" value="CARBON CATABOLITE REPRESSOR PROTEIN 4 HOMOLOG 6"/>
    <property type="match status" value="1"/>
</dbReference>
<feature type="domain" description="Endonuclease/exonuclease/phosphatase" evidence="2">
    <location>
        <begin position="168"/>
        <end position="353"/>
    </location>
</feature>
<feature type="compositionally biased region" description="Basic and acidic residues" evidence="1">
    <location>
        <begin position="507"/>
        <end position="518"/>
    </location>
</feature>
<reference evidence="3" key="2">
    <citation type="submission" date="2023-04" db="EMBL/GenBank/DDBJ databases">
        <authorList>
            <person name="Bruccoleri R.E."/>
            <person name="Oakeley E.J."/>
            <person name="Faust A.-M."/>
            <person name="Dessus-Babus S."/>
            <person name="Altorfer M."/>
            <person name="Burckhardt D."/>
            <person name="Oertli M."/>
            <person name="Naumann U."/>
            <person name="Petersen F."/>
            <person name="Wong J."/>
        </authorList>
    </citation>
    <scope>NUCLEOTIDE SEQUENCE</scope>
    <source>
        <strain evidence="3">GSM-AAB239-AS_SAM_17_03QT</strain>
        <tissue evidence="3">Leaf</tissue>
    </source>
</reference>
<organism evidence="3 4">
    <name type="scientific">Iris pallida</name>
    <name type="common">Sweet iris</name>
    <dbReference type="NCBI Taxonomy" id="29817"/>
    <lineage>
        <taxon>Eukaryota</taxon>
        <taxon>Viridiplantae</taxon>
        <taxon>Streptophyta</taxon>
        <taxon>Embryophyta</taxon>
        <taxon>Tracheophyta</taxon>
        <taxon>Spermatophyta</taxon>
        <taxon>Magnoliopsida</taxon>
        <taxon>Liliopsida</taxon>
        <taxon>Asparagales</taxon>
        <taxon>Iridaceae</taxon>
        <taxon>Iridoideae</taxon>
        <taxon>Irideae</taxon>
        <taxon>Iris</taxon>
    </lineage>
</organism>
<feature type="compositionally biased region" description="Polar residues" evidence="1">
    <location>
        <begin position="710"/>
        <end position="723"/>
    </location>
</feature>
<feature type="region of interest" description="Disordered" evidence="1">
    <location>
        <begin position="503"/>
        <end position="524"/>
    </location>
</feature>
<feature type="region of interest" description="Disordered" evidence="1">
    <location>
        <begin position="70"/>
        <end position="103"/>
    </location>
</feature>
<dbReference type="InterPro" id="IPR005135">
    <property type="entry name" value="Endo/exonuclease/phosphatase"/>
</dbReference>
<dbReference type="AlphaFoldDB" id="A0AAX6F2Q1"/>
<dbReference type="EMBL" id="JANAVB010032220">
    <property type="protein sequence ID" value="KAJ6810594.1"/>
    <property type="molecule type" value="Genomic_DNA"/>
</dbReference>
<dbReference type="Pfam" id="PF03372">
    <property type="entry name" value="Exo_endo_phos"/>
    <property type="match status" value="1"/>
</dbReference>
<dbReference type="Proteomes" id="UP001140949">
    <property type="component" value="Unassembled WGS sequence"/>
</dbReference>
<dbReference type="PANTHER" id="PTHR12121">
    <property type="entry name" value="CARBON CATABOLITE REPRESSOR PROTEIN 4"/>
    <property type="match status" value="1"/>
</dbReference>